<dbReference type="EMBL" id="BRXU01000002">
    <property type="protein sequence ID" value="GLC49342.1"/>
    <property type="molecule type" value="Genomic_DNA"/>
</dbReference>
<feature type="compositionally biased region" description="Pro residues" evidence="1">
    <location>
        <begin position="1936"/>
        <end position="1948"/>
    </location>
</feature>
<keyword evidence="3" id="KW-1185">Reference proteome</keyword>
<evidence type="ECO:0000313" key="3">
    <source>
        <dbReference type="Proteomes" id="UP001165080"/>
    </source>
</evidence>
<proteinExistence type="predicted"/>
<comment type="caution">
    <text evidence="2">The sequence shown here is derived from an EMBL/GenBank/DDBJ whole genome shotgun (WGS) entry which is preliminary data.</text>
</comment>
<evidence type="ECO:0000313" key="2">
    <source>
        <dbReference type="EMBL" id="GLC49342.1"/>
    </source>
</evidence>
<feature type="region of interest" description="Disordered" evidence="1">
    <location>
        <begin position="1936"/>
        <end position="1966"/>
    </location>
</feature>
<gene>
    <name evidence="2" type="primary">PLESTMB000237</name>
    <name evidence="2" type="ORF">PLESTB_000208800</name>
</gene>
<protein>
    <submittedName>
        <fullName evidence="2">Uncharacterized protein</fullName>
    </submittedName>
</protein>
<sequence length="2181" mass="237507">MYRPFAQQPGSLTLFLDTRLARHVANAAGSVKPLDFPITNLFFAFFNTAAVQKYAELMATKTTSMEASSWYRVHVNGVQQGSVMDMKNVLTPLNFAPSSNFSLKITLNRGAIVPAYDAFNITISKNCRTPSLCATIPDPAIAFGSPLSHVVYSLWSVNQLLSIDGAAPRADAWCPVKSAINGNLPQVLDPVFITAAKATTQPQYYIGFGSCPKKMQNQSYGNWKMYRPPAQQPGSLTLYLDTLNTRHMADATGTVSPLDFPIGNMYFGYFDTAAVQKYGELIANKNAYKEASSWYRVLVNGVQQGSVADMKNALSPLNIAPSANFSLKISLNKGAIFPSTNLFKIVISKNCKNESACAAIPDPAVAFGSPQGHVVYSLWTVEQSMTINGKTFANHAWCPVQSALNEDVPLPLAKAETTQPQYYIGFGSCPRKMQNQSYGNWKMYRPPAQQPGSLTLYLDTLNTRHMADATGTVSPLDFPIGNMYFGYFDTAAVQKYGELIANKNAYKEASSWYRVVVNGVQQGSVADMKNALSPLNIAPSANFSLKISLNKGAIFPSTNLFKIVISKNCKNESACAAIPDPAVAFGSPQGHVVYSLWTVEQSMTINGKTFANHAWCPVQSALNEDVPLPLAKAETTQPQYYIGFGSCPRKMQNQSYGNWKMYRPPAQQPGSLTLYLDTLNTRHMADATGTVSPLDFPIGNMYFGYFDTAAVQKYGELIANKNAYKEASSWYRVVVNGVQQGSVADMKNALSPLNIAPSANFSLKISLNKGAIFPSTNLFKIVISKNCKNESACAAIPDPAVAFGSPQGHVVYSLWTVEQSMTINGKTFANHAWCPVQSALNEDVPLPLAKAETTQPQYYIGFGSCPRKMQNQSYGNWKMYRPPAQQPGSLTLYLDTLNTRHMADATGTVSPLDFPIGNMYFGYFDTAAVQKYGELIANKNAYKEASSWYRVLVNGVQQGSVADMKNALSPLNIAPSANFSLKISLNKGAIFPSTNLFKIVISKNCKNESACAAIPDPAVAFGSPQGHVVYSLWTVEQSMTINGKTFANHAWCPVQSALNEDVPLPLAKAETTQPQYYIGFGSCPRKMQNQSYGNWKMYRPPAQQPGSLTLYLDTLNTRHMADATGTVSPLDFPIGNMYFGYFDTAAVQKYGELIANKNAYKEASSWYRVLVNGLQQGSVADMKNALSPLNIAPSANFSLKISLNKGAIFPSTNLFKIVISKNCKNESACAAIPDPAVAFGSPQGHVVYSLWTVEQSMTINGKTFANHAWCPVQSALNEDVPLPLAKAETTQPQYYIGFGSCPRKMQNQSYGNWKMYRPPAQQPGSLTLYLDTLNTRHMADATGTVSPLDFPIGNMYFGYFDTAAVQKYGELIANKNAYKEASSWYRVLVNGLQQGSVADMKNALSPLNIAPSANFSLKISLNKGAIFPSTNLFKIVISKNCKNESACAAIPDPAVAFGSPQGHVVYSLWTVEQSMTINGKTFANHAWCPVQSALNEDVPLPLAKAETTQPQYYIGFGSCPRKMQNQSYGNWKMYRPPAQQPGSLTLYLDTLNTRHMADATGTVSPLDFPIGNMYFGYFDTAAVQKYGELIANKNAYKEASSWYRVLVNGLQQGSVADMKNALSPLNIAPSANFSLKISLNKGAIFPSTNLFKIVISKNCKNESACAAIPDPAVAFGSPQGHVVYSLWTVEQSMTINGKTFANHAWCPVQSALNEDVPPSLSMAAEATQTQYYVGFGSCNSTMQNQAFSNWVMYRPRTQQQPGSLSLFLDTRNMGVVADATGNVVPREFPLNNMYFAYFNNRAVQKLDEALSNPDTYTQTSSWYRIHINGKRVTTVMDMKNTLTGANTTSAPFSLKSTLNGVITPSTALYNITISKNCGDPVACAAIPEPVDAFVSPSTDTLVFSFWTVNQPLTINGFYKRDHAWCPVKTAVNVEVVPPPSVTSSPPPARGSSPSPSRSSSAPLAQAASSPPPQYYIGFGSCNASMQNAMYGTWLVARLGKEQSPGSLVFILDTLNKPHARDIRDNLTVTPKDFTITNMYFAYFNSRAVQGLNAALANPDAYVQTPSHYRVHVNGQRLSTVMDMKNTLAGSSSAFSMFSLNLTLNGIIAPSRKPYLITITKNCAGAATAAACAAIPEPSEAFVSPAGHVVYSLWSPDQPLAINGSHKKDNAWCPVQTAANPA</sequence>
<dbReference type="Proteomes" id="UP001165080">
    <property type="component" value="Unassembled WGS sequence"/>
</dbReference>
<evidence type="ECO:0000256" key="1">
    <source>
        <dbReference type="SAM" id="MobiDB-lite"/>
    </source>
</evidence>
<accession>A0A9W6BCX9</accession>
<reference evidence="2 3" key="1">
    <citation type="journal article" date="2023" name="Commun. Biol.">
        <title>Reorganization of the ancestral sex-determining regions during the evolution of trioecy in Pleodorina starrii.</title>
        <authorList>
            <person name="Takahashi K."/>
            <person name="Suzuki S."/>
            <person name="Kawai-Toyooka H."/>
            <person name="Yamamoto K."/>
            <person name="Hamaji T."/>
            <person name="Ootsuki R."/>
            <person name="Yamaguchi H."/>
            <person name="Kawachi M."/>
            <person name="Higashiyama T."/>
            <person name="Nozaki H."/>
        </authorList>
    </citation>
    <scope>NUCLEOTIDE SEQUENCE [LARGE SCALE GENOMIC DNA]</scope>
    <source>
        <strain evidence="2 3">NIES-4479</strain>
    </source>
</reference>
<name>A0A9W6BCX9_9CHLO</name>
<organism evidence="2 3">
    <name type="scientific">Pleodorina starrii</name>
    <dbReference type="NCBI Taxonomy" id="330485"/>
    <lineage>
        <taxon>Eukaryota</taxon>
        <taxon>Viridiplantae</taxon>
        <taxon>Chlorophyta</taxon>
        <taxon>core chlorophytes</taxon>
        <taxon>Chlorophyceae</taxon>
        <taxon>CS clade</taxon>
        <taxon>Chlamydomonadales</taxon>
        <taxon>Volvocaceae</taxon>
        <taxon>Pleodorina</taxon>
    </lineage>
</organism>
<feature type="compositionally biased region" description="Low complexity" evidence="1">
    <location>
        <begin position="1949"/>
        <end position="1966"/>
    </location>
</feature>